<comment type="similarity">
    <text evidence="2">Belongs to the FliJ family.</text>
</comment>
<keyword evidence="5" id="KW-1003">Cell membrane</keyword>
<dbReference type="Proteomes" id="UP001239167">
    <property type="component" value="Unassembled WGS sequence"/>
</dbReference>
<name>A0ABT9Y7G8_9FIRM</name>
<gene>
    <name evidence="11" type="ORF">J2S01_001499</name>
</gene>
<evidence type="ECO:0000256" key="7">
    <source>
        <dbReference type="ARBA" id="ARBA00022795"/>
    </source>
</evidence>
<evidence type="ECO:0000256" key="4">
    <source>
        <dbReference type="ARBA" id="ARBA00022448"/>
    </source>
</evidence>
<comment type="caution">
    <text evidence="11">The sequence shown here is derived from an EMBL/GenBank/DDBJ whole genome shotgun (WGS) entry which is preliminary data.</text>
</comment>
<accession>A0ABT9Y7G8</accession>
<keyword evidence="10" id="KW-1006">Bacterial flagellum protein export</keyword>
<evidence type="ECO:0000256" key="9">
    <source>
        <dbReference type="ARBA" id="ARBA00023136"/>
    </source>
</evidence>
<keyword evidence="8" id="KW-0653">Protein transport</keyword>
<evidence type="ECO:0000256" key="2">
    <source>
        <dbReference type="ARBA" id="ARBA00010004"/>
    </source>
</evidence>
<keyword evidence="11" id="KW-0282">Flagellum</keyword>
<dbReference type="EMBL" id="JAUSUE010000009">
    <property type="protein sequence ID" value="MDQ0203780.1"/>
    <property type="molecule type" value="Genomic_DNA"/>
</dbReference>
<evidence type="ECO:0000256" key="1">
    <source>
        <dbReference type="ARBA" id="ARBA00004413"/>
    </source>
</evidence>
<keyword evidence="11" id="KW-0966">Cell projection</keyword>
<keyword evidence="4" id="KW-0813">Transport</keyword>
<reference evidence="11 12" key="1">
    <citation type="submission" date="2023-07" db="EMBL/GenBank/DDBJ databases">
        <title>Genomic Encyclopedia of Type Strains, Phase IV (KMG-IV): sequencing the most valuable type-strain genomes for metagenomic binning, comparative biology and taxonomic classification.</title>
        <authorList>
            <person name="Goeker M."/>
        </authorList>
    </citation>
    <scope>NUCLEOTIDE SEQUENCE [LARGE SCALE GENOMIC DNA]</scope>
    <source>
        <strain evidence="11 12">DSM 16980</strain>
    </source>
</reference>
<keyword evidence="11" id="KW-0969">Cilium</keyword>
<organism evidence="11 12">
    <name type="scientific">Pectinatus haikarae</name>
    <dbReference type="NCBI Taxonomy" id="349096"/>
    <lineage>
        <taxon>Bacteria</taxon>
        <taxon>Bacillati</taxon>
        <taxon>Bacillota</taxon>
        <taxon>Negativicutes</taxon>
        <taxon>Selenomonadales</taxon>
        <taxon>Selenomonadaceae</taxon>
        <taxon>Pectinatus</taxon>
    </lineage>
</organism>
<keyword evidence="6" id="KW-0145">Chemotaxis</keyword>
<comment type="subcellular location">
    <subcellularLocation>
        <location evidence="1">Cell membrane</location>
        <topology evidence="1">Peripheral membrane protein</topology>
        <orientation evidence="1">Cytoplasmic side</orientation>
    </subcellularLocation>
</comment>
<dbReference type="InterPro" id="IPR053716">
    <property type="entry name" value="Flag_assembly_chemotaxis_eff"/>
</dbReference>
<proteinExistence type="inferred from homology"/>
<keyword evidence="7" id="KW-1005">Bacterial flagellum biogenesis</keyword>
<evidence type="ECO:0000256" key="3">
    <source>
        <dbReference type="ARBA" id="ARBA00020392"/>
    </source>
</evidence>
<sequence>MEKFIFKLEAFLKISVIEREKAEISMAAAVQNLQKQKKILISLKLEMDLNLKEYEKLLAEEKVNVSMMQMYGNFFSWKRGQINLQETSVRNAVSQRKQCLQVLLAAQKKVKSLEQLREKRFDEYRYEVFAQEQKQIDEIGLQMHTRRIGMEE</sequence>
<keyword evidence="12" id="KW-1185">Reference proteome</keyword>
<evidence type="ECO:0000256" key="10">
    <source>
        <dbReference type="ARBA" id="ARBA00023225"/>
    </source>
</evidence>
<evidence type="ECO:0000313" key="12">
    <source>
        <dbReference type="Proteomes" id="UP001239167"/>
    </source>
</evidence>
<protein>
    <recommendedName>
        <fullName evidence="3">Flagellar FliJ protein</fullName>
    </recommendedName>
</protein>
<evidence type="ECO:0000256" key="5">
    <source>
        <dbReference type="ARBA" id="ARBA00022475"/>
    </source>
</evidence>
<evidence type="ECO:0000256" key="6">
    <source>
        <dbReference type="ARBA" id="ARBA00022500"/>
    </source>
</evidence>
<evidence type="ECO:0000313" key="11">
    <source>
        <dbReference type="EMBL" id="MDQ0203780.1"/>
    </source>
</evidence>
<dbReference type="Gene3D" id="1.10.287.1700">
    <property type="match status" value="1"/>
</dbReference>
<evidence type="ECO:0000256" key="8">
    <source>
        <dbReference type="ARBA" id="ARBA00022927"/>
    </source>
</evidence>
<dbReference type="RefSeq" id="WP_307223902.1">
    <property type="nucleotide sequence ID" value="NZ_CP116940.1"/>
</dbReference>
<keyword evidence="9" id="KW-0472">Membrane</keyword>
<dbReference type="Pfam" id="PF02050">
    <property type="entry name" value="FliJ"/>
    <property type="match status" value="1"/>
</dbReference>
<dbReference type="InterPro" id="IPR012823">
    <property type="entry name" value="Flagell_FliJ"/>
</dbReference>